<sequence>MLERADGELVAAMDERLAAMPRPDGDHPAVGAVPPAAVDDAAYEHLASLRAGIRRYLAWAEQRAREQGMTPAQVQLALAIRAYADPAGPTLTELADTLLLRHHSVVGLVDRAEGAGLVRRERDAEYASRVHVVLTAVGERRLAALSGLHLEWLAEHGPQIGDVWRSFGPGMGV</sequence>
<dbReference type="AlphaFoldDB" id="A0A9E6XUN4"/>
<keyword evidence="3" id="KW-1185">Reference proteome</keyword>
<dbReference type="SUPFAM" id="SSF46785">
    <property type="entry name" value="Winged helix' DNA-binding domain"/>
    <property type="match status" value="1"/>
</dbReference>
<dbReference type="GO" id="GO:0003700">
    <property type="term" value="F:DNA-binding transcription factor activity"/>
    <property type="evidence" value="ECO:0007669"/>
    <property type="project" value="InterPro"/>
</dbReference>
<accession>A0A9E6XUN4</accession>
<proteinExistence type="predicted"/>
<dbReference type="InterPro" id="IPR000835">
    <property type="entry name" value="HTH_MarR-typ"/>
</dbReference>
<feature type="domain" description="HTH marR-type" evidence="1">
    <location>
        <begin position="68"/>
        <end position="124"/>
    </location>
</feature>
<dbReference type="Pfam" id="PF12802">
    <property type="entry name" value="MarR_2"/>
    <property type="match status" value="1"/>
</dbReference>
<dbReference type="InterPro" id="IPR036390">
    <property type="entry name" value="WH_DNA-bd_sf"/>
</dbReference>
<dbReference type="InterPro" id="IPR036388">
    <property type="entry name" value="WH-like_DNA-bd_sf"/>
</dbReference>
<evidence type="ECO:0000313" key="2">
    <source>
        <dbReference type="EMBL" id="UGS34510.1"/>
    </source>
</evidence>
<evidence type="ECO:0000313" key="3">
    <source>
        <dbReference type="Proteomes" id="UP001162834"/>
    </source>
</evidence>
<reference evidence="2" key="1">
    <citation type="journal article" date="2022" name="Int. J. Syst. Evol. Microbiol.">
        <title>Pseudomonas aegrilactucae sp. nov. and Pseudomonas morbosilactucae sp. nov., pathogens causing bacterial rot of lettuce in Japan.</title>
        <authorList>
            <person name="Sawada H."/>
            <person name="Fujikawa T."/>
            <person name="Satou M."/>
        </authorList>
    </citation>
    <scope>NUCLEOTIDE SEQUENCE</scope>
    <source>
        <strain evidence="2">0166_1</strain>
    </source>
</reference>
<dbReference type="PANTHER" id="PTHR33164">
    <property type="entry name" value="TRANSCRIPTIONAL REGULATOR, MARR FAMILY"/>
    <property type="match status" value="1"/>
</dbReference>
<dbReference type="GO" id="GO:0006950">
    <property type="term" value="P:response to stress"/>
    <property type="evidence" value="ECO:0007669"/>
    <property type="project" value="TreeGrafter"/>
</dbReference>
<protein>
    <recommendedName>
        <fullName evidence="1">HTH marR-type domain-containing protein</fullName>
    </recommendedName>
</protein>
<dbReference type="Proteomes" id="UP001162834">
    <property type="component" value="Chromosome"/>
</dbReference>
<dbReference type="EMBL" id="CP087164">
    <property type="protein sequence ID" value="UGS34510.1"/>
    <property type="molecule type" value="Genomic_DNA"/>
</dbReference>
<dbReference type="Gene3D" id="1.10.10.10">
    <property type="entry name" value="Winged helix-like DNA-binding domain superfamily/Winged helix DNA-binding domain"/>
    <property type="match status" value="1"/>
</dbReference>
<dbReference type="InterPro" id="IPR039422">
    <property type="entry name" value="MarR/SlyA-like"/>
</dbReference>
<name>A0A9E6XUN4_9ACTN</name>
<evidence type="ECO:0000259" key="1">
    <source>
        <dbReference type="Pfam" id="PF12802"/>
    </source>
</evidence>
<gene>
    <name evidence="2" type="ORF">DSM104329_00888</name>
</gene>
<dbReference type="KEGG" id="sbae:DSM104329_00888"/>
<organism evidence="2 3">
    <name type="scientific">Capillimicrobium parvum</name>
    <dbReference type="NCBI Taxonomy" id="2884022"/>
    <lineage>
        <taxon>Bacteria</taxon>
        <taxon>Bacillati</taxon>
        <taxon>Actinomycetota</taxon>
        <taxon>Thermoleophilia</taxon>
        <taxon>Solirubrobacterales</taxon>
        <taxon>Capillimicrobiaceae</taxon>
        <taxon>Capillimicrobium</taxon>
    </lineage>
</organism>
<dbReference type="PANTHER" id="PTHR33164:SF43">
    <property type="entry name" value="HTH-TYPE TRANSCRIPTIONAL REPRESSOR YETL"/>
    <property type="match status" value="1"/>
</dbReference>